<sequence length="123" mass="13191">MKPNLVWFDIPATDLARAIRFYSAVLGRELKEESFGGVPTAMLPTADGGQQGCVVVVKDFKPSADGIMIYFDVNGRLREAVAAVRANGGTVQTDVHSIGEYGFRAEVLDSEGNCIALHSETEG</sequence>
<gene>
    <name evidence="2" type="ORF">HNQ65_003253</name>
</gene>
<dbReference type="Proteomes" id="UP000590740">
    <property type="component" value="Unassembled WGS sequence"/>
</dbReference>
<evidence type="ECO:0000313" key="2">
    <source>
        <dbReference type="EMBL" id="MBB5033665.1"/>
    </source>
</evidence>
<name>A0A7W8DL46_9BACT</name>
<comment type="caution">
    <text evidence="2">The sequence shown here is derived from an EMBL/GenBank/DDBJ whole genome shotgun (WGS) entry which is preliminary data.</text>
</comment>
<dbReference type="CDD" id="cd07247">
    <property type="entry name" value="SgaA_N_like"/>
    <property type="match status" value="1"/>
</dbReference>
<feature type="domain" description="Glyoxalase-like" evidence="1">
    <location>
        <begin position="8"/>
        <end position="113"/>
    </location>
</feature>
<dbReference type="SUPFAM" id="SSF54593">
    <property type="entry name" value="Glyoxalase/Bleomycin resistance protein/Dihydroxybiphenyl dioxygenase"/>
    <property type="match status" value="1"/>
</dbReference>
<organism evidence="2 3">
    <name type="scientific">Prosthecobacter vanneervenii</name>
    <dbReference type="NCBI Taxonomy" id="48466"/>
    <lineage>
        <taxon>Bacteria</taxon>
        <taxon>Pseudomonadati</taxon>
        <taxon>Verrucomicrobiota</taxon>
        <taxon>Verrucomicrobiia</taxon>
        <taxon>Verrucomicrobiales</taxon>
        <taxon>Verrucomicrobiaceae</taxon>
        <taxon>Prosthecobacter</taxon>
    </lineage>
</organism>
<proteinExistence type="predicted"/>
<protein>
    <recommendedName>
        <fullName evidence="1">Glyoxalase-like domain-containing protein</fullName>
    </recommendedName>
</protein>
<accession>A0A7W8DL46</accession>
<dbReference type="EMBL" id="JACHIG010000006">
    <property type="protein sequence ID" value="MBB5033665.1"/>
    <property type="molecule type" value="Genomic_DNA"/>
</dbReference>
<dbReference type="InterPro" id="IPR029068">
    <property type="entry name" value="Glyas_Bleomycin-R_OHBP_Dase"/>
</dbReference>
<keyword evidence="3" id="KW-1185">Reference proteome</keyword>
<dbReference type="InterPro" id="IPR052164">
    <property type="entry name" value="Anthracycline_SecMetBiosynth"/>
</dbReference>
<dbReference type="PANTHER" id="PTHR33993">
    <property type="entry name" value="GLYOXALASE-RELATED"/>
    <property type="match status" value="1"/>
</dbReference>
<dbReference type="Pfam" id="PF18029">
    <property type="entry name" value="Glyoxalase_6"/>
    <property type="match status" value="1"/>
</dbReference>
<evidence type="ECO:0000313" key="3">
    <source>
        <dbReference type="Proteomes" id="UP000590740"/>
    </source>
</evidence>
<dbReference type="PANTHER" id="PTHR33993:SF2">
    <property type="entry name" value="VOC DOMAIN-CONTAINING PROTEIN"/>
    <property type="match status" value="1"/>
</dbReference>
<dbReference type="AlphaFoldDB" id="A0A7W8DL46"/>
<evidence type="ECO:0000259" key="1">
    <source>
        <dbReference type="Pfam" id="PF18029"/>
    </source>
</evidence>
<dbReference type="RefSeq" id="WP_184340684.1">
    <property type="nucleotide sequence ID" value="NZ_JACHIG010000006.1"/>
</dbReference>
<dbReference type="InterPro" id="IPR041581">
    <property type="entry name" value="Glyoxalase_6"/>
</dbReference>
<reference evidence="2 3" key="1">
    <citation type="submission" date="2020-08" db="EMBL/GenBank/DDBJ databases">
        <title>Genomic Encyclopedia of Type Strains, Phase IV (KMG-IV): sequencing the most valuable type-strain genomes for metagenomic binning, comparative biology and taxonomic classification.</title>
        <authorList>
            <person name="Goeker M."/>
        </authorList>
    </citation>
    <scope>NUCLEOTIDE SEQUENCE [LARGE SCALE GENOMIC DNA]</scope>
    <source>
        <strain evidence="2 3">DSM 12252</strain>
    </source>
</reference>
<dbReference type="Gene3D" id="3.10.180.10">
    <property type="entry name" value="2,3-Dihydroxybiphenyl 1,2-Dioxygenase, domain 1"/>
    <property type="match status" value="1"/>
</dbReference>